<accession>A0A815TNI6</accession>
<feature type="transmembrane region" description="Helical" evidence="2">
    <location>
        <begin position="55"/>
        <end position="72"/>
    </location>
</feature>
<comment type="caution">
    <text evidence="3">The sequence shown here is derived from an EMBL/GenBank/DDBJ whole genome shotgun (WGS) entry which is preliminary data.</text>
</comment>
<keyword evidence="2" id="KW-1133">Transmembrane helix</keyword>
<evidence type="ECO:0000313" key="3">
    <source>
        <dbReference type="EMBL" id="CAF1507516.1"/>
    </source>
</evidence>
<keyword evidence="2" id="KW-0472">Membrane</keyword>
<dbReference type="EMBL" id="CAJNON010002339">
    <property type="protein sequence ID" value="CAF1507516.1"/>
    <property type="molecule type" value="Genomic_DNA"/>
</dbReference>
<evidence type="ECO:0000256" key="2">
    <source>
        <dbReference type="SAM" id="Phobius"/>
    </source>
</evidence>
<proteinExistence type="predicted"/>
<feature type="region of interest" description="Disordered" evidence="1">
    <location>
        <begin position="110"/>
        <end position="135"/>
    </location>
</feature>
<dbReference type="Proteomes" id="UP000663891">
    <property type="component" value="Unassembled WGS sequence"/>
</dbReference>
<name>A0A815TNI6_9BILA</name>
<organism evidence="3 4">
    <name type="scientific">Adineta steineri</name>
    <dbReference type="NCBI Taxonomy" id="433720"/>
    <lineage>
        <taxon>Eukaryota</taxon>
        <taxon>Metazoa</taxon>
        <taxon>Spiralia</taxon>
        <taxon>Gnathifera</taxon>
        <taxon>Rotifera</taxon>
        <taxon>Eurotatoria</taxon>
        <taxon>Bdelloidea</taxon>
        <taxon>Adinetida</taxon>
        <taxon>Adinetidae</taxon>
        <taxon>Adineta</taxon>
    </lineage>
</organism>
<protein>
    <submittedName>
        <fullName evidence="3">Uncharacterized protein</fullName>
    </submittedName>
</protein>
<evidence type="ECO:0000313" key="4">
    <source>
        <dbReference type="Proteomes" id="UP000663891"/>
    </source>
</evidence>
<gene>
    <name evidence="3" type="ORF">VCS650_LOCUS42587</name>
</gene>
<feature type="compositionally biased region" description="Basic and acidic residues" evidence="1">
    <location>
        <begin position="119"/>
        <end position="129"/>
    </location>
</feature>
<dbReference type="AlphaFoldDB" id="A0A815TNI6"/>
<keyword evidence="2" id="KW-0812">Transmembrane</keyword>
<sequence length="135" mass="14322">MCHTAYTACLAAGTAGAIGATAGTATPAVFAACSAAWTTCLASCVATSSAASGPFYQLLCLFFLITCIKSVFDQPTADQKKSSSKILSNENWLSNATDANTFLKARYSKQNGPNKWKHYHESGEYKESVDSSEEL</sequence>
<dbReference type="OrthoDB" id="10396896at2759"/>
<reference evidence="3" key="1">
    <citation type="submission" date="2021-02" db="EMBL/GenBank/DDBJ databases">
        <authorList>
            <person name="Nowell W R."/>
        </authorList>
    </citation>
    <scope>NUCLEOTIDE SEQUENCE</scope>
</reference>
<evidence type="ECO:0000256" key="1">
    <source>
        <dbReference type="SAM" id="MobiDB-lite"/>
    </source>
</evidence>